<dbReference type="GO" id="GO:0005886">
    <property type="term" value="C:plasma membrane"/>
    <property type="evidence" value="ECO:0007669"/>
    <property type="project" value="TreeGrafter"/>
</dbReference>
<evidence type="ECO:0000256" key="8">
    <source>
        <dbReference type="ARBA" id="ARBA00023065"/>
    </source>
</evidence>
<comment type="catalytic activity">
    <reaction evidence="11">
        <text>K(+)(in) = K(+)(out)</text>
        <dbReference type="Rhea" id="RHEA:29463"/>
        <dbReference type="ChEBI" id="CHEBI:29103"/>
    </reaction>
</comment>
<keyword evidence="3" id="KW-0633">Potassium transport</keyword>
<feature type="region of interest" description="Disordered" evidence="12">
    <location>
        <begin position="1"/>
        <end position="76"/>
    </location>
</feature>
<evidence type="ECO:0000256" key="4">
    <source>
        <dbReference type="ARBA" id="ARBA00022692"/>
    </source>
</evidence>
<dbReference type="EMBL" id="JAWDGP010004899">
    <property type="protein sequence ID" value="KAK3761429.1"/>
    <property type="molecule type" value="Genomic_DNA"/>
</dbReference>
<feature type="domain" description="Calcium-activated potassium channel BK alpha subunit" evidence="14">
    <location>
        <begin position="505"/>
        <end position="599"/>
    </location>
</feature>
<dbReference type="GO" id="GO:0005228">
    <property type="term" value="F:intracellular sodium-activated potassium channel activity"/>
    <property type="evidence" value="ECO:0007669"/>
    <property type="project" value="TreeGrafter"/>
</dbReference>
<sequence>MANLAEESDFCRTQGVWPPPPPQIVVSSPTPEMERRRRRTSDDDPDHNANDLFHLDSDSDSDSSDNPVHMDQPDGAAPVTYYTHELSVRGRLRRFFIRNSTTRVACTFFDLSLKSVICAVYVIRVILDDLDSYECGGSPCYSVKGENGTDTNRPDGVNWYPVLWVQRSLALWLVEVTLAAISLAKAILMVYISTKGHRLQHLMSSSFILEIICAVPMLSTLAYPPLLRDLFVPVFLNCKLAQRSLQKIYNDLHLTRQKFQTITRTLLQQMIILMTNIICLAFVTICMIQHLQRASPDLKLNMFDSLYFVVVTFSTVGYGDISPDIWLSRLYMLLVICIAFASLPRQIEGLISTYLERKKAGGEYSLRAAKRNRHVIVCTSSLTQDTVIDFLNEFYAHPKLEDHSVIVLCPQELDSSMQVILKDPKWAHRVIYMKGSSLKDIDLTRCHVLQADACFFLAPRPTHDKVKADRHTILRSWAVKDFAPGCKQYIQLFSAANKIHVKFAEHVVCEDEFKYALLANNCLYPGLSTLVSLLVHTSFGHEGILASEPWQQVYGRHSGNEIYHIQLQKSVFFSQYAGETFPRASADAHHRFGVALLAVLDPELASPHLQLNPGPLYRLKRTDFCFYMSVTREEYSEIKSEALQNVRRPSESIAQIALALQKYHLEPDISPGKEDPDESVFNTITSLMGNNITRMVHSNNNQELDDTDGVTPSQTTPLMPEPGDILTTSTSTPLASFSSHTPEAPASGNSTDNNASGVLSETRGKRKKFVVTPALTTSKISNSNSNKTPEPSCPSSRPLLDGSGQEAVTGLDVTDLPARLHGEGFRANSRTVSIDSLDNVDHRHTAGRVLQYWTDMEQEKLTTGPPPVTIYSGSRRTTCHIMTEPRNLCCLQWGQDCAHCTYKNAKDERWGHQLIILAAEHASSGIFNFIVPLRSSFIGRHGLSPIVLLLEEEPDSLFLDTIAQFPLVYYMLGSIRSVDDLLVSGINKASHLVVVNRDSEACHGGEEILADSETIVAVQTIFRLFPNVYVVTELSQTSNMRFMQFTAQEAGALKTSKLEQRLKESVATNLNHIFRLPFAAGQVFSARMLDTLLYQTFVKGYLISFVRLLLGIDAEEGSGHLSSIRVTRATLQKFPEYGELYEGLCTATGEIPFAIYRTERVDKEAESQPMKKNAEGFNNVRFQENSKESPIRLRKVNNSHLKTRRSRFSNRFSNLSRRDHGDLGGMIRNRLKSLDLSLSDYSEVRQRPNTLSYIITNPCPKLKLRIGDIVYVIQPSSMYAKPSKHKFFMHRSHSVTDERLSTPPPSYQQMARQRAHSSVENCKNFGSDHPGSPATIIATTNSNMLRNPEAIESRVPKERTNPNKSPRAEAKYIADDSVSPQTTGCSTGFSPSLQDPNAGDPISALRKKQDLFNHSKGNSMGHNGGDVVKEDYVGLDFIPEAPEGRGKNEGQGEDIAMDHLPLAPEKGSLHAKNLVNMDNDGLLGVGANNRL</sequence>
<reference evidence="17" key="1">
    <citation type="journal article" date="2023" name="G3 (Bethesda)">
        <title>A reference genome for the long-term kleptoplast-retaining sea slug Elysia crispata morphotype clarki.</title>
        <authorList>
            <person name="Eastman K.E."/>
            <person name="Pendleton A.L."/>
            <person name="Shaikh M.A."/>
            <person name="Suttiyut T."/>
            <person name="Ogas R."/>
            <person name="Tomko P."/>
            <person name="Gavelis G."/>
            <person name="Widhalm J.R."/>
            <person name="Wisecaver J.H."/>
        </authorList>
    </citation>
    <scope>NUCLEOTIDE SEQUENCE</scope>
    <source>
        <strain evidence="17">ECLA1</strain>
    </source>
</reference>
<accession>A0AAE1D8I8</accession>
<dbReference type="Pfam" id="PF03493">
    <property type="entry name" value="BK_channel_a"/>
    <property type="match status" value="1"/>
</dbReference>
<feature type="domain" description="Potassium channel" evidence="15">
    <location>
        <begin position="274"/>
        <end position="341"/>
    </location>
</feature>
<feature type="transmembrane region" description="Helical" evidence="13">
    <location>
        <begin position="266"/>
        <end position="288"/>
    </location>
</feature>
<proteinExistence type="predicted"/>
<feature type="domain" description="RCK N-terminal" evidence="16">
    <location>
        <begin position="912"/>
        <end position="1032"/>
    </location>
</feature>
<evidence type="ECO:0000256" key="7">
    <source>
        <dbReference type="ARBA" id="ARBA00022989"/>
    </source>
</evidence>
<dbReference type="Pfam" id="PF07885">
    <property type="entry name" value="Ion_trans_2"/>
    <property type="match status" value="1"/>
</dbReference>
<dbReference type="InterPro" id="IPR003148">
    <property type="entry name" value="RCK_N"/>
</dbReference>
<evidence type="ECO:0000256" key="13">
    <source>
        <dbReference type="SAM" id="Phobius"/>
    </source>
</evidence>
<organism evidence="17 18">
    <name type="scientific">Elysia crispata</name>
    <name type="common">lettuce slug</name>
    <dbReference type="NCBI Taxonomy" id="231223"/>
    <lineage>
        <taxon>Eukaryota</taxon>
        <taxon>Metazoa</taxon>
        <taxon>Spiralia</taxon>
        <taxon>Lophotrochozoa</taxon>
        <taxon>Mollusca</taxon>
        <taxon>Gastropoda</taxon>
        <taxon>Heterobranchia</taxon>
        <taxon>Euthyneura</taxon>
        <taxon>Panpulmonata</taxon>
        <taxon>Sacoglossa</taxon>
        <taxon>Placobranchoidea</taxon>
        <taxon>Plakobranchidae</taxon>
        <taxon>Elysia</taxon>
    </lineage>
</organism>
<evidence type="ECO:0008006" key="19">
    <source>
        <dbReference type="Google" id="ProtNLM"/>
    </source>
</evidence>
<keyword evidence="2" id="KW-0813">Transport</keyword>
<feature type="compositionally biased region" description="Low complexity" evidence="12">
    <location>
        <begin position="776"/>
        <end position="788"/>
    </location>
</feature>
<evidence type="ECO:0000256" key="10">
    <source>
        <dbReference type="ARBA" id="ARBA00023303"/>
    </source>
</evidence>
<keyword evidence="9 13" id="KW-0472">Membrane</keyword>
<evidence type="ECO:0000256" key="6">
    <source>
        <dbReference type="ARBA" id="ARBA00022958"/>
    </source>
</evidence>
<name>A0AAE1D8I8_9GAST</name>
<evidence type="ECO:0000256" key="11">
    <source>
        <dbReference type="ARBA" id="ARBA00034430"/>
    </source>
</evidence>
<evidence type="ECO:0000313" key="17">
    <source>
        <dbReference type="EMBL" id="KAK3761429.1"/>
    </source>
</evidence>
<feature type="region of interest" description="Disordered" evidence="12">
    <location>
        <begin position="699"/>
        <end position="805"/>
    </location>
</feature>
<protein>
    <recommendedName>
        <fullName evidence="19">Potassium channel subfamily T member 2</fullName>
    </recommendedName>
</protein>
<comment type="subcellular location">
    <subcellularLocation>
        <location evidence="1">Membrane</location>
        <topology evidence="1">Multi-pass membrane protein</topology>
    </subcellularLocation>
</comment>
<evidence type="ECO:0000259" key="16">
    <source>
        <dbReference type="Pfam" id="PF22614"/>
    </source>
</evidence>
<dbReference type="InterPro" id="IPR003929">
    <property type="entry name" value="K_chnl_BK_asu"/>
</dbReference>
<evidence type="ECO:0000259" key="15">
    <source>
        <dbReference type="Pfam" id="PF07885"/>
    </source>
</evidence>
<dbReference type="Gene3D" id="1.10.287.70">
    <property type="match status" value="1"/>
</dbReference>
<feature type="domain" description="RCK N-terminal" evidence="16">
    <location>
        <begin position="371"/>
        <end position="489"/>
    </location>
</feature>
<dbReference type="InterPro" id="IPR047871">
    <property type="entry name" value="K_chnl_Slo-like"/>
</dbReference>
<dbReference type="FunFam" id="3.40.50.720:FF:000034">
    <property type="entry name" value="Potassium channel subfamily T member 1"/>
    <property type="match status" value="1"/>
</dbReference>
<keyword evidence="7 13" id="KW-1133">Transmembrane helix</keyword>
<feature type="compositionally biased region" description="Polar residues" evidence="12">
    <location>
        <begin position="726"/>
        <end position="759"/>
    </location>
</feature>
<feature type="transmembrane region" description="Helical" evidence="13">
    <location>
        <begin position="300"/>
        <end position="319"/>
    </location>
</feature>
<keyword evidence="6" id="KW-0630">Potassium</keyword>
<evidence type="ECO:0000256" key="2">
    <source>
        <dbReference type="ARBA" id="ARBA00022448"/>
    </source>
</evidence>
<keyword evidence="18" id="KW-1185">Reference proteome</keyword>
<evidence type="ECO:0000256" key="9">
    <source>
        <dbReference type="ARBA" id="ARBA00023136"/>
    </source>
</evidence>
<evidence type="ECO:0000313" key="18">
    <source>
        <dbReference type="Proteomes" id="UP001283361"/>
    </source>
</evidence>
<evidence type="ECO:0000256" key="1">
    <source>
        <dbReference type="ARBA" id="ARBA00004141"/>
    </source>
</evidence>
<dbReference type="Gene3D" id="3.40.50.720">
    <property type="entry name" value="NAD(P)-binding Rossmann-like Domain"/>
    <property type="match status" value="2"/>
</dbReference>
<keyword evidence="10" id="KW-0407">Ion channel</keyword>
<dbReference type="Pfam" id="PF22614">
    <property type="entry name" value="Slo-like_RCK"/>
    <property type="match status" value="2"/>
</dbReference>
<dbReference type="GO" id="GO:0015271">
    <property type="term" value="F:outward rectifier potassium channel activity"/>
    <property type="evidence" value="ECO:0007669"/>
    <property type="project" value="TreeGrafter"/>
</dbReference>
<dbReference type="SUPFAM" id="SSF81324">
    <property type="entry name" value="Voltage-gated potassium channels"/>
    <property type="match status" value="1"/>
</dbReference>
<evidence type="ECO:0000259" key="14">
    <source>
        <dbReference type="Pfam" id="PF03493"/>
    </source>
</evidence>
<keyword evidence="4 13" id="KW-0812">Transmembrane</keyword>
<comment type="caution">
    <text evidence="17">The sequence shown here is derived from an EMBL/GenBank/DDBJ whole genome shotgun (WGS) entry which is preliminary data.</text>
</comment>
<dbReference type="PANTHER" id="PTHR10027">
    <property type="entry name" value="CALCIUM-ACTIVATED POTASSIUM CHANNEL ALPHA CHAIN"/>
    <property type="match status" value="1"/>
</dbReference>
<feature type="transmembrane region" description="Helical" evidence="13">
    <location>
        <begin position="204"/>
        <end position="223"/>
    </location>
</feature>
<dbReference type="Proteomes" id="UP001283361">
    <property type="component" value="Unassembled WGS sequence"/>
</dbReference>
<evidence type="ECO:0000256" key="5">
    <source>
        <dbReference type="ARBA" id="ARBA00022826"/>
    </source>
</evidence>
<feature type="transmembrane region" description="Helical" evidence="13">
    <location>
        <begin position="169"/>
        <end position="192"/>
    </location>
</feature>
<dbReference type="PANTHER" id="PTHR10027:SF10">
    <property type="entry name" value="SLOWPOKE 2, ISOFORM D"/>
    <property type="match status" value="1"/>
</dbReference>
<dbReference type="InterPro" id="IPR013099">
    <property type="entry name" value="K_chnl_dom"/>
</dbReference>
<evidence type="ECO:0000256" key="3">
    <source>
        <dbReference type="ARBA" id="ARBA00022538"/>
    </source>
</evidence>
<keyword evidence="8" id="KW-0406">Ion transport</keyword>
<keyword evidence="5" id="KW-0631">Potassium channel</keyword>
<evidence type="ECO:0000256" key="12">
    <source>
        <dbReference type="SAM" id="MobiDB-lite"/>
    </source>
</evidence>
<dbReference type="FunFam" id="3.40.50.720:FF:000011">
    <property type="entry name" value="Potassium channel subfamily T member 1"/>
    <property type="match status" value="1"/>
</dbReference>
<feature type="transmembrane region" description="Helical" evidence="13">
    <location>
        <begin position="101"/>
        <end position="123"/>
    </location>
</feature>
<gene>
    <name evidence="17" type="ORF">RRG08_015467</name>
</gene>
<feature type="compositionally biased region" description="Basic and acidic residues" evidence="12">
    <location>
        <begin position="32"/>
        <end position="57"/>
    </location>
</feature>